<feature type="signal peptide" evidence="1">
    <location>
        <begin position="1"/>
        <end position="16"/>
    </location>
</feature>
<keyword evidence="1" id="KW-0732">Signal</keyword>
<dbReference type="EMBL" id="MPUH01000577">
    <property type="protein sequence ID" value="OMJ77400.1"/>
    <property type="molecule type" value="Genomic_DNA"/>
</dbReference>
<dbReference type="Proteomes" id="UP000187209">
    <property type="component" value="Unassembled WGS sequence"/>
</dbReference>
<sequence>MVSRLVTIIMPLLVVSQSFNDGFHHARSVANDQNLINCLNDAEVLKSLVFTAVQNLADGENIYESLDDLKNFWSLFPQWFHVCKGVLNAPEEVNEPFPEIDFDIMMAEEGIYINGILYIPEDVLDKNDSENCMYALYGLANLLSKLKASIEEQDYSMVANIIYSFKGIKDNLKRTCP</sequence>
<accession>A0A1R2BKY5</accession>
<proteinExistence type="predicted"/>
<protein>
    <submittedName>
        <fullName evidence="2">Uncharacterized protein</fullName>
    </submittedName>
</protein>
<comment type="caution">
    <text evidence="2">The sequence shown here is derived from an EMBL/GenBank/DDBJ whole genome shotgun (WGS) entry which is preliminary data.</text>
</comment>
<gene>
    <name evidence="2" type="ORF">SteCoe_23001</name>
</gene>
<keyword evidence="3" id="KW-1185">Reference proteome</keyword>
<organism evidence="2 3">
    <name type="scientific">Stentor coeruleus</name>
    <dbReference type="NCBI Taxonomy" id="5963"/>
    <lineage>
        <taxon>Eukaryota</taxon>
        <taxon>Sar</taxon>
        <taxon>Alveolata</taxon>
        <taxon>Ciliophora</taxon>
        <taxon>Postciliodesmatophora</taxon>
        <taxon>Heterotrichea</taxon>
        <taxon>Heterotrichida</taxon>
        <taxon>Stentoridae</taxon>
        <taxon>Stentor</taxon>
    </lineage>
</organism>
<evidence type="ECO:0000256" key="1">
    <source>
        <dbReference type="SAM" id="SignalP"/>
    </source>
</evidence>
<dbReference type="AlphaFoldDB" id="A0A1R2BKY5"/>
<feature type="chain" id="PRO_5012842336" evidence="1">
    <location>
        <begin position="17"/>
        <end position="177"/>
    </location>
</feature>
<name>A0A1R2BKY5_9CILI</name>
<reference evidence="2 3" key="1">
    <citation type="submission" date="2016-11" db="EMBL/GenBank/DDBJ databases">
        <title>The macronuclear genome of Stentor coeruleus: a giant cell with tiny introns.</title>
        <authorList>
            <person name="Slabodnick M."/>
            <person name="Ruby J.G."/>
            <person name="Reiff S.B."/>
            <person name="Swart E.C."/>
            <person name="Gosai S."/>
            <person name="Prabakaran S."/>
            <person name="Witkowska E."/>
            <person name="Larue G.E."/>
            <person name="Fisher S."/>
            <person name="Freeman R.M."/>
            <person name="Gunawardena J."/>
            <person name="Chu W."/>
            <person name="Stover N.A."/>
            <person name="Gregory B.D."/>
            <person name="Nowacki M."/>
            <person name="Derisi J."/>
            <person name="Roy S.W."/>
            <person name="Marshall W.F."/>
            <person name="Sood P."/>
        </authorList>
    </citation>
    <scope>NUCLEOTIDE SEQUENCE [LARGE SCALE GENOMIC DNA]</scope>
    <source>
        <strain evidence="2">WM001</strain>
    </source>
</reference>
<evidence type="ECO:0000313" key="2">
    <source>
        <dbReference type="EMBL" id="OMJ77400.1"/>
    </source>
</evidence>
<evidence type="ECO:0000313" key="3">
    <source>
        <dbReference type="Proteomes" id="UP000187209"/>
    </source>
</evidence>